<evidence type="ECO:0000313" key="2">
    <source>
        <dbReference type="EMBL" id="MBD2281006.1"/>
    </source>
</evidence>
<evidence type="ECO:0000259" key="1">
    <source>
        <dbReference type="Pfam" id="PF13621"/>
    </source>
</evidence>
<dbReference type="SUPFAM" id="SSF51197">
    <property type="entry name" value="Clavaminate synthase-like"/>
    <property type="match status" value="1"/>
</dbReference>
<dbReference type="InterPro" id="IPR041667">
    <property type="entry name" value="Cupin_8"/>
</dbReference>
<organism evidence="2 3">
    <name type="scientific">Aphanizomenon flos-aquae FACHB-1040</name>
    <dbReference type="NCBI Taxonomy" id="2692887"/>
    <lineage>
        <taxon>Bacteria</taxon>
        <taxon>Bacillati</taxon>
        <taxon>Cyanobacteriota</taxon>
        <taxon>Cyanophyceae</taxon>
        <taxon>Nostocales</taxon>
        <taxon>Aphanizomenonaceae</taxon>
        <taxon>Aphanizomenon</taxon>
    </lineage>
</organism>
<proteinExistence type="predicted"/>
<dbReference type="Pfam" id="PF13621">
    <property type="entry name" value="Cupin_8"/>
    <property type="match status" value="1"/>
</dbReference>
<accession>A0ABR8C2W9</accession>
<dbReference type="Gene3D" id="2.60.120.650">
    <property type="entry name" value="Cupin"/>
    <property type="match status" value="1"/>
</dbReference>
<feature type="domain" description="Cupin-like" evidence="1">
    <location>
        <begin position="10"/>
        <end position="90"/>
    </location>
</feature>
<name>A0ABR8C2W9_APHFL</name>
<dbReference type="EMBL" id="JACJQT010000084">
    <property type="protein sequence ID" value="MBD2281006.1"/>
    <property type="molecule type" value="Genomic_DNA"/>
</dbReference>
<reference evidence="2 3" key="1">
    <citation type="journal article" date="2020" name="ISME J.">
        <title>Comparative genomics reveals insights into cyanobacterial evolution and habitat adaptation.</title>
        <authorList>
            <person name="Chen M.Y."/>
            <person name="Teng W.K."/>
            <person name="Zhao L."/>
            <person name="Hu C.X."/>
            <person name="Zhou Y.K."/>
            <person name="Han B.P."/>
            <person name="Song L.R."/>
            <person name="Shu W.S."/>
        </authorList>
    </citation>
    <scope>NUCLEOTIDE SEQUENCE [LARGE SCALE GENOMIC DNA]</scope>
    <source>
        <strain evidence="2 3">FACHB-1040</strain>
    </source>
</reference>
<comment type="caution">
    <text evidence="2">The sequence shown here is derived from an EMBL/GenBank/DDBJ whole genome shotgun (WGS) entry which is preliminary data.</text>
</comment>
<sequence length="95" mass="11087">MNVFIKLHQSEFKRKIVSSRQPVIITGKIASWKASSLWSVDYLNTVVGNKEINVHVSKNKIFTYDPQADFTFCSRKMKFTDFTDWIVQEKKADLI</sequence>
<keyword evidence="3" id="KW-1185">Reference proteome</keyword>
<protein>
    <submittedName>
        <fullName evidence="2">Cupin-like domain-containing protein</fullName>
    </submittedName>
</protein>
<gene>
    <name evidence="2" type="ORF">H6F99_22845</name>
</gene>
<dbReference type="Proteomes" id="UP000606721">
    <property type="component" value="Unassembled WGS sequence"/>
</dbReference>
<evidence type="ECO:0000313" key="3">
    <source>
        <dbReference type="Proteomes" id="UP000606721"/>
    </source>
</evidence>
<dbReference type="RefSeq" id="WP_190384316.1">
    <property type="nucleotide sequence ID" value="NZ_JACJQT010000084.1"/>
</dbReference>